<dbReference type="GO" id="GO:0015679">
    <property type="term" value="P:plasma membrane copper ion transport"/>
    <property type="evidence" value="ECO:0007669"/>
    <property type="project" value="TreeGrafter"/>
</dbReference>
<dbReference type="InterPro" id="IPR051909">
    <property type="entry name" value="MFP_Cation_Efflux"/>
</dbReference>
<comment type="similarity">
    <text evidence="1">Belongs to the membrane fusion protein (MFP) (TC 8.A.1) family.</text>
</comment>
<dbReference type="PANTHER" id="PTHR30097">
    <property type="entry name" value="CATION EFFLUX SYSTEM PROTEIN CUSB"/>
    <property type="match status" value="1"/>
</dbReference>
<dbReference type="RefSeq" id="WP_188627950.1">
    <property type="nucleotide sequence ID" value="NZ_BMIL01000014.1"/>
</dbReference>
<dbReference type="EMBL" id="BMIL01000014">
    <property type="protein sequence ID" value="GGC75817.1"/>
    <property type="molecule type" value="Genomic_DNA"/>
</dbReference>
<dbReference type="GO" id="GO:0060003">
    <property type="term" value="P:copper ion export"/>
    <property type="evidence" value="ECO:0007669"/>
    <property type="project" value="TreeGrafter"/>
</dbReference>
<evidence type="ECO:0000313" key="6">
    <source>
        <dbReference type="Proteomes" id="UP000651668"/>
    </source>
</evidence>
<feature type="domain" description="CzcB-like barrel-sandwich hybrid" evidence="4">
    <location>
        <begin position="87"/>
        <end position="232"/>
    </location>
</feature>
<reference evidence="5" key="2">
    <citation type="submission" date="2020-09" db="EMBL/GenBank/DDBJ databases">
        <authorList>
            <person name="Sun Q."/>
            <person name="Zhou Y."/>
        </authorList>
    </citation>
    <scope>NUCLEOTIDE SEQUENCE</scope>
    <source>
        <strain evidence="5">CGMCC 1.15343</strain>
    </source>
</reference>
<dbReference type="GO" id="GO:0030313">
    <property type="term" value="C:cell envelope"/>
    <property type="evidence" value="ECO:0007669"/>
    <property type="project" value="TreeGrafter"/>
</dbReference>
<dbReference type="AlphaFoldDB" id="A0A916UJH6"/>
<dbReference type="PANTHER" id="PTHR30097:SF4">
    <property type="entry name" value="SLR6042 PROTEIN"/>
    <property type="match status" value="1"/>
</dbReference>
<protein>
    <submittedName>
        <fullName evidence="5">Hemolysin D</fullName>
    </submittedName>
</protein>
<organism evidence="5 6">
    <name type="scientific">Pedobacter quisquiliarum</name>
    <dbReference type="NCBI Taxonomy" id="1834438"/>
    <lineage>
        <taxon>Bacteria</taxon>
        <taxon>Pseudomonadati</taxon>
        <taxon>Bacteroidota</taxon>
        <taxon>Sphingobacteriia</taxon>
        <taxon>Sphingobacteriales</taxon>
        <taxon>Sphingobacteriaceae</taxon>
        <taxon>Pedobacter</taxon>
    </lineage>
</organism>
<dbReference type="InterPro" id="IPR058647">
    <property type="entry name" value="BSH_CzcB-like"/>
</dbReference>
<evidence type="ECO:0000313" key="5">
    <source>
        <dbReference type="EMBL" id="GGC75817.1"/>
    </source>
</evidence>
<evidence type="ECO:0000259" key="4">
    <source>
        <dbReference type="Pfam" id="PF25973"/>
    </source>
</evidence>
<dbReference type="InterPro" id="IPR058626">
    <property type="entry name" value="MdtA-like_b-barrel"/>
</dbReference>
<proteinExistence type="inferred from homology"/>
<keyword evidence="6" id="KW-1185">Reference proteome</keyword>
<evidence type="ECO:0000259" key="3">
    <source>
        <dbReference type="Pfam" id="PF25944"/>
    </source>
</evidence>
<dbReference type="Gene3D" id="2.40.50.100">
    <property type="match status" value="1"/>
</dbReference>
<dbReference type="SUPFAM" id="SSF111369">
    <property type="entry name" value="HlyD-like secretion proteins"/>
    <property type="match status" value="1"/>
</dbReference>
<feature type="domain" description="Multidrug resistance protein MdtA-like beta-barrel" evidence="3">
    <location>
        <begin position="249"/>
        <end position="313"/>
    </location>
</feature>
<evidence type="ECO:0000256" key="1">
    <source>
        <dbReference type="ARBA" id="ARBA00009477"/>
    </source>
</evidence>
<name>A0A916UJH6_9SPHI</name>
<dbReference type="Pfam" id="PF25973">
    <property type="entry name" value="BSH_CzcB"/>
    <property type="match status" value="1"/>
</dbReference>
<dbReference type="InterPro" id="IPR006143">
    <property type="entry name" value="RND_pump_MFP"/>
</dbReference>
<dbReference type="GO" id="GO:0022857">
    <property type="term" value="F:transmembrane transporter activity"/>
    <property type="evidence" value="ECO:0007669"/>
    <property type="project" value="InterPro"/>
</dbReference>
<dbReference type="GO" id="GO:0016020">
    <property type="term" value="C:membrane"/>
    <property type="evidence" value="ECO:0007669"/>
    <property type="project" value="InterPro"/>
</dbReference>
<dbReference type="NCBIfam" id="TIGR01730">
    <property type="entry name" value="RND_mfp"/>
    <property type="match status" value="1"/>
</dbReference>
<keyword evidence="2" id="KW-0813">Transport</keyword>
<comment type="caution">
    <text evidence="5">The sequence shown here is derived from an EMBL/GenBank/DDBJ whole genome shotgun (WGS) entry which is preliminary data.</text>
</comment>
<gene>
    <name evidence="5" type="ORF">GCM10011387_32010</name>
</gene>
<dbReference type="Gene3D" id="1.10.287.470">
    <property type="entry name" value="Helix hairpin bin"/>
    <property type="match status" value="1"/>
</dbReference>
<evidence type="ECO:0000256" key="2">
    <source>
        <dbReference type="ARBA" id="ARBA00022448"/>
    </source>
</evidence>
<dbReference type="Proteomes" id="UP000651668">
    <property type="component" value="Unassembled WGS sequence"/>
</dbReference>
<sequence>MKAVTIKLYKYLISSLLMLAVLLIISCKGSNPTTEVESEEEEHTDALSLTEKQMQAVGITLGKIELKNLKSVVKANGHLEVPPQNNAEVHPLIGGLIQKIHVLEGNYVKKGQTLVTLENPEFAQVQQDYLASKSALSFAEKEYERQKELMDAKAGTGKVFQQAEATYFAEQSRFRTLKRQLGQMGISFKALDKGAVITQIAVPAPISGVVGHIMATTGSFADINKPLLNITDNSRIHCDLLVYEKDLFKVKSGQQVDFVLTNQNNQQITGKIYGINKTFENDSKAVIAHARIDNRSNRNLIPGMYVSALIDVGNQTTQAVPLDAVVSAQGKSYIFIVDSSMIKNEEHAEGEKNDSEKEEVRDKEFHFKIIEVATGVSDLGYIEIIPLTTIPSNALIVTKGAFYIQSKASGGGEEHH</sequence>
<reference evidence="5" key="1">
    <citation type="journal article" date="2014" name="Int. J. Syst. Evol. Microbiol.">
        <title>Complete genome sequence of Corynebacterium casei LMG S-19264T (=DSM 44701T), isolated from a smear-ripened cheese.</title>
        <authorList>
            <consortium name="US DOE Joint Genome Institute (JGI-PGF)"/>
            <person name="Walter F."/>
            <person name="Albersmeier A."/>
            <person name="Kalinowski J."/>
            <person name="Ruckert C."/>
        </authorList>
    </citation>
    <scope>NUCLEOTIDE SEQUENCE</scope>
    <source>
        <strain evidence="5">CGMCC 1.15343</strain>
    </source>
</reference>
<dbReference type="Pfam" id="PF25944">
    <property type="entry name" value="Beta-barrel_RND"/>
    <property type="match status" value="1"/>
</dbReference>
<dbReference type="Gene3D" id="2.40.30.170">
    <property type="match status" value="1"/>
</dbReference>
<dbReference type="PROSITE" id="PS51257">
    <property type="entry name" value="PROKAR_LIPOPROTEIN"/>
    <property type="match status" value="1"/>
</dbReference>
<accession>A0A916UJH6</accession>